<sequence length="78" mass="8722">MLLAFPLVYRGSKADEIDEESRTPLHLAAEYGREEVMKVLLESVHILSFRDAQGKTVLHMAAERNHVGIVEVITTTTS</sequence>
<dbReference type="PANTHER" id="PTHR24166">
    <property type="entry name" value="ROLLING PEBBLES, ISOFORM B"/>
    <property type="match status" value="1"/>
</dbReference>
<feature type="repeat" description="ANK" evidence="3">
    <location>
        <begin position="20"/>
        <end position="52"/>
    </location>
</feature>
<dbReference type="AlphaFoldDB" id="A0A448XLV8"/>
<dbReference type="EMBL" id="CAAALY010262515">
    <property type="protein sequence ID" value="VEL39783.1"/>
    <property type="molecule type" value="Genomic_DNA"/>
</dbReference>
<dbReference type="Pfam" id="PF12796">
    <property type="entry name" value="Ank_2"/>
    <property type="match status" value="1"/>
</dbReference>
<dbReference type="Proteomes" id="UP000784294">
    <property type="component" value="Unassembled WGS sequence"/>
</dbReference>
<protein>
    <submittedName>
        <fullName evidence="4">Uncharacterized protein</fullName>
    </submittedName>
</protein>
<dbReference type="InterPro" id="IPR002110">
    <property type="entry name" value="Ankyrin_rpt"/>
</dbReference>
<dbReference type="SUPFAM" id="SSF48403">
    <property type="entry name" value="Ankyrin repeat"/>
    <property type="match status" value="1"/>
</dbReference>
<dbReference type="InterPro" id="IPR050889">
    <property type="entry name" value="Dendritic_Spine_Reg/Scaffold"/>
</dbReference>
<evidence type="ECO:0000256" key="3">
    <source>
        <dbReference type="PROSITE-ProRule" id="PRU00023"/>
    </source>
</evidence>
<dbReference type="InterPro" id="IPR036770">
    <property type="entry name" value="Ankyrin_rpt-contain_sf"/>
</dbReference>
<dbReference type="PANTHER" id="PTHR24166:SF48">
    <property type="entry name" value="PROTEIN VAPYRIN"/>
    <property type="match status" value="1"/>
</dbReference>
<feature type="repeat" description="ANK" evidence="3">
    <location>
        <begin position="53"/>
        <end position="78"/>
    </location>
</feature>
<keyword evidence="5" id="KW-1185">Reference proteome</keyword>
<dbReference type="PROSITE" id="PS50088">
    <property type="entry name" value="ANK_REPEAT"/>
    <property type="match status" value="2"/>
</dbReference>
<organism evidence="4 5">
    <name type="scientific">Protopolystoma xenopodis</name>
    <dbReference type="NCBI Taxonomy" id="117903"/>
    <lineage>
        <taxon>Eukaryota</taxon>
        <taxon>Metazoa</taxon>
        <taxon>Spiralia</taxon>
        <taxon>Lophotrochozoa</taxon>
        <taxon>Platyhelminthes</taxon>
        <taxon>Monogenea</taxon>
        <taxon>Polyopisthocotylea</taxon>
        <taxon>Polystomatidea</taxon>
        <taxon>Polystomatidae</taxon>
        <taxon>Protopolystoma</taxon>
    </lineage>
</organism>
<gene>
    <name evidence="4" type="ORF">PXEA_LOCUS33223</name>
</gene>
<proteinExistence type="predicted"/>
<reference evidence="4" key="1">
    <citation type="submission" date="2018-11" db="EMBL/GenBank/DDBJ databases">
        <authorList>
            <consortium name="Pathogen Informatics"/>
        </authorList>
    </citation>
    <scope>NUCLEOTIDE SEQUENCE</scope>
</reference>
<dbReference type="OrthoDB" id="6235521at2759"/>
<keyword evidence="1" id="KW-0677">Repeat</keyword>
<dbReference type="PROSITE" id="PS50297">
    <property type="entry name" value="ANK_REP_REGION"/>
    <property type="match status" value="2"/>
</dbReference>
<dbReference type="SMART" id="SM00248">
    <property type="entry name" value="ANK"/>
    <property type="match status" value="2"/>
</dbReference>
<evidence type="ECO:0000256" key="1">
    <source>
        <dbReference type="ARBA" id="ARBA00022737"/>
    </source>
</evidence>
<comment type="caution">
    <text evidence="4">The sequence shown here is derived from an EMBL/GenBank/DDBJ whole genome shotgun (WGS) entry which is preliminary data.</text>
</comment>
<keyword evidence="2 3" id="KW-0040">ANK repeat</keyword>
<dbReference type="Gene3D" id="1.25.40.20">
    <property type="entry name" value="Ankyrin repeat-containing domain"/>
    <property type="match status" value="1"/>
</dbReference>
<evidence type="ECO:0000256" key="2">
    <source>
        <dbReference type="ARBA" id="ARBA00023043"/>
    </source>
</evidence>
<evidence type="ECO:0000313" key="4">
    <source>
        <dbReference type="EMBL" id="VEL39783.1"/>
    </source>
</evidence>
<evidence type="ECO:0000313" key="5">
    <source>
        <dbReference type="Proteomes" id="UP000784294"/>
    </source>
</evidence>
<name>A0A448XLV8_9PLAT</name>
<accession>A0A448XLV8</accession>